<keyword evidence="2" id="KW-1185">Reference proteome</keyword>
<dbReference type="Proteomes" id="UP001238179">
    <property type="component" value="Chromosome"/>
</dbReference>
<reference evidence="2" key="1">
    <citation type="journal article" date="2023" name="Int. J. Syst. Evol. Microbiol.">
        <title>Mesoterricola silvestris gen. nov., sp. nov., Mesoterricola sediminis sp. nov., Geothrix oryzae sp. nov., Geothrix edaphica sp. nov., Geothrix rubra sp. nov., and Geothrix limicola sp. nov., six novel members of Acidobacteriota isolated from soils.</title>
        <authorList>
            <person name="Itoh H."/>
            <person name="Sugisawa Y."/>
            <person name="Mise K."/>
            <person name="Xu Z."/>
            <person name="Kuniyasu M."/>
            <person name="Ushijima N."/>
            <person name="Kawano K."/>
            <person name="Kobayashi E."/>
            <person name="Shiratori Y."/>
            <person name="Masuda Y."/>
            <person name="Senoo K."/>
        </authorList>
    </citation>
    <scope>NUCLEOTIDE SEQUENCE [LARGE SCALE GENOMIC DNA]</scope>
    <source>
        <strain evidence="2">W79</strain>
    </source>
</reference>
<dbReference type="InterPro" id="IPR054251">
    <property type="entry name" value="DUF6982"/>
</dbReference>
<name>A0AA48KBF8_9BACT</name>
<accession>A0AA48KBF8</accession>
<evidence type="ECO:0000313" key="2">
    <source>
        <dbReference type="Proteomes" id="UP001238179"/>
    </source>
</evidence>
<dbReference type="EMBL" id="AP027080">
    <property type="protein sequence ID" value="BDU74287.1"/>
    <property type="molecule type" value="Genomic_DNA"/>
</dbReference>
<dbReference type="AlphaFoldDB" id="A0AA48KBF8"/>
<protein>
    <submittedName>
        <fullName evidence="1">Uncharacterized protein</fullName>
    </submittedName>
</protein>
<organism evidence="1 2">
    <name type="scientific">Mesoterricola silvestris</name>
    <dbReference type="NCBI Taxonomy" id="2927979"/>
    <lineage>
        <taxon>Bacteria</taxon>
        <taxon>Pseudomonadati</taxon>
        <taxon>Acidobacteriota</taxon>
        <taxon>Holophagae</taxon>
        <taxon>Holophagales</taxon>
        <taxon>Holophagaceae</taxon>
        <taxon>Mesoterricola</taxon>
    </lineage>
</organism>
<proteinExistence type="predicted"/>
<dbReference type="Pfam" id="PF22478">
    <property type="entry name" value="DUF6982"/>
    <property type="match status" value="1"/>
</dbReference>
<dbReference type="KEGG" id="msil:METEAL_34610"/>
<evidence type="ECO:0000313" key="1">
    <source>
        <dbReference type="EMBL" id="BDU74287.1"/>
    </source>
</evidence>
<gene>
    <name evidence="1" type="ORF">METEAL_34610</name>
</gene>
<sequence length="128" mass="13949">MNKVVAHFLNGTVAKGLTVDFLPNKDRFHLVVEGAPALEVLISELKGLFFVKDLEGDLGHAKSNIFHPGDMSPGRRIRVEFKDGETLMGTTQAYTPGRTGFFVVPADKKSNTERAFIITSATSSISLL</sequence>
<dbReference type="RefSeq" id="WP_316412961.1">
    <property type="nucleotide sequence ID" value="NZ_AP027080.1"/>
</dbReference>